<keyword evidence="4" id="KW-0539">Nucleus</keyword>
<dbReference type="Gene3D" id="1.25.10.10">
    <property type="entry name" value="Leucine-rich Repeat Variant"/>
    <property type="match status" value="2"/>
</dbReference>
<dbReference type="PROSITE" id="PS50166">
    <property type="entry name" value="IMPORTIN_B_NT"/>
    <property type="match status" value="1"/>
</dbReference>
<name>A0A0P1BE01_9BASI</name>
<dbReference type="OrthoDB" id="431626at2759"/>
<dbReference type="InterPro" id="IPR016024">
    <property type="entry name" value="ARM-type_fold"/>
</dbReference>
<organism evidence="7 8">
    <name type="scientific">Ceraceosorus bombacis</name>
    <dbReference type="NCBI Taxonomy" id="401625"/>
    <lineage>
        <taxon>Eukaryota</taxon>
        <taxon>Fungi</taxon>
        <taxon>Dikarya</taxon>
        <taxon>Basidiomycota</taxon>
        <taxon>Ustilaginomycotina</taxon>
        <taxon>Exobasidiomycetes</taxon>
        <taxon>Ceraceosorales</taxon>
        <taxon>Ceraceosoraceae</taxon>
        <taxon>Ceraceosorus</taxon>
    </lineage>
</organism>
<feature type="region of interest" description="Disordered" evidence="5">
    <location>
        <begin position="769"/>
        <end position="806"/>
    </location>
</feature>
<keyword evidence="8" id="KW-1185">Reference proteome</keyword>
<evidence type="ECO:0000256" key="3">
    <source>
        <dbReference type="ARBA" id="ARBA00022448"/>
    </source>
</evidence>
<feature type="compositionally biased region" description="Acidic residues" evidence="5">
    <location>
        <begin position="790"/>
        <end position="802"/>
    </location>
</feature>
<feature type="domain" description="Importin N-terminal" evidence="6">
    <location>
        <begin position="23"/>
        <end position="107"/>
    </location>
</feature>
<dbReference type="GO" id="GO:0005829">
    <property type="term" value="C:cytosol"/>
    <property type="evidence" value="ECO:0007669"/>
    <property type="project" value="TreeGrafter"/>
</dbReference>
<dbReference type="Pfam" id="PF25758">
    <property type="entry name" value="TPR_IPO11"/>
    <property type="match status" value="1"/>
</dbReference>
<evidence type="ECO:0000256" key="5">
    <source>
        <dbReference type="SAM" id="MobiDB-lite"/>
    </source>
</evidence>
<dbReference type="Proteomes" id="UP000054845">
    <property type="component" value="Unassembled WGS sequence"/>
</dbReference>
<evidence type="ECO:0000256" key="1">
    <source>
        <dbReference type="ARBA" id="ARBA00004123"/>
    </source>
</evidence>
<dbReference type="InterPro" id="IPR058669">
    <property type="entry name" value="TPR_IPO7/11-like"/>
</dbReference>
<dbReference type="GO" id="GO:0005635">
    <property type="term" value="C:nuclear envelope"/>
    <property type="evidence" value="ECO:0007669"/>
    <property type="project" value="TreeGrafter"/>
</dbReference>
<dbReference type="PANTHER" id="PTHR10997:SF9">
    <property type="entry name" value="IMPORTIN-9"/>
    <property type="match status" value="1"/>
</dbReference>
<reference evidence="8" key="1">
    <citation type="submission" date="2014-09" db="EMBL/GenBank/DDBJ databases">
        <authorList>
            <person name="Sharma Rahul"/>
            <person name="Thines Marco"/>
        </authorList>
    </citation>
    <scope>NUCLEOTIDE SEQUENCE [LARGE SCALE GENOMIC DNA]</scope>
</reference>
<keyword evidence="3" id="KW-0813">Transport</keyword>
<dbReference type="Pfam" id="PF03810">
    <property type="entry name" value="IBN_N"/>
    <property type="match status" value="1"/>
</dbReference>
<comment type="similarity">
    <text evidence="2">Belongs to the importin beta family.</text>
</comment>
<evidence type="ECO:0000313" key="7">
    <source>
        <dbReference type="EMBL" id="CEH14325.1"/>
    </source>
</evidence>
<evidence type="ECO:0000256" key="4">
    <source>
        <dbReference type="ARBA" id="ARBA00023242"/>
    </source>
</evidence>
<comment type="subcellular location">
    <subcellularLocation>
        <location evidence="1">Nucleus</location>
    </subcellularLocation>
</comment>
<evidence type="ECO:0000256" key="2">
    <source>
        <dbReference type="ARBA" id="ARBA00007991"/>
    </source>
</evidence>
<dbReference type="InterPro" id="IPR011989">
    <property type="entry name" value="ARM-like"/>
</dbReference>
<dbReference type="GO" id="GO:0031267">
    <property type="term" value="F:small GTPase binding"/>
    <property type="evidence" value="ECO:0007669"/>
    <property type="project" value="InterPro"/>
</dbReference>
<dbReference type="AlphaFoldDB" id="A0A0P1BE01"/>
<proteinExistence type="inferred from homology"/>
<accession>A0A0P1BE01</accession>
<dbReference type="InterPro" id="IPR001494">
    <property type="entry name" value="Importin-beta_N"/>
</dbReference>
<evidence type="ECO:0000313" key="8">
    <source>
        <dbReference type="Proteomes" id="UP000054845"/>
    </source>
</evidence>
<protein>
    <submittedName>
        <fullName evidence="7">Predicted importin 9</fullName>
    </submittedName>
</protein>
<dbReference type="GO" id="GO:0006606">
    <property type="term" value="P:protein import into nucleus"/>
    <property type="evidence" value="ECO:0007669"/>
    <property type="project" value="TreeGrafter"/>
</dbReference>
<dbReference type="EMBL" id="CCYA01000240">
    <property type="protein sequence ID" value="CEH14325.1"/>
    <property type="molecule type" value="Genomic_DNA"/>
</dbReference>
<evidence type="ECO:0000259" key="6">
    <source>
        <dbReference type="PROSITE" id="PS50166"/>
    </source>
</evidence>
<dbReference type="SMART" id="SM00913">
    <property type="entry name" value="IBN_N"/>
    <property type="match status" value="1"/>
</dbReference>
<sequence length="892" mass="95514">MADQVIGVLEATLSPDANVRTQAELQLSSIHAEAECGSILADALLAAQLPMHIRQAAGINLRKWVNERWSPQSSAYIGLRDPSGSSAAIATPLELKSSIRGKLLQALKLREKPLRLAAAYALSAASAPDWPDDAPELLPSIQQLLDQQSSSNADAVHGAMAFLSDFVSGDLDENQIVAVSRQLLPSLERVLGADQQYSGFIRARAVLVFRHLLETLFMTLKVALNFRSHIKPYIARLTNIAVSNLAQLTSAFTAAHVSPSEDGPSAAGSTEGDSDVASDVPRLASQILDFVTSSIRLPSAKSALLHVDSTAAASAPPPALASLVESLRSFSRMTREDEEEWSSDIGAFVAASDDEEGLGWALRGSCADALGGLLEDAAQPTLGCLQRVAESTARHVSDTHAPDVWKESEAALALFGGVAEAVLEHKEEDADGSSCTMAGALDLGNIFTTMVLPNMSLRSAPFLLGRCFVFASQYASALPPHLAAEILEAAVHSVEDNSSDGAEGDAIIKLDAKDHVLLSVVEDMLEVLPALVATLTVSDDRDVLQRGVECLTHLVRKAPQQMLEWTEPGSGTTSIQKTLAIVARLLEPADEFESGGLAVGDLLIALLRKAPEAVVEVLPDLLRALVTRLASVRTSAFAQSLIVPFAYLMLEQATTVIELLEGFHTQLANESSGSGQTVSGLEVLARRWVEHAETIQGFWAQRVSSIALTRLLEANRPILSNVIVQGDLLPDNSNIIRTRSKAKTMPHKYSQIPISAKMLKLLLSDWQHARRGPPGPSADDAADGARTPETDDEDGEWDDEEDHAPKRGALGDIILSDVLGPTGFPGYGEEDLFDLNGPEDPDLASDEVYNMDAKAYLSSFLRSQIQLPDANARYAPYLSSDEQQVARAATAF</sequence>
<dbReference type="STRING" id="401625.A0A0P1BE01"/>
<dbReference type="SUPFAM" id="SSF48371">
    <property type="entry name" value="ARM repeat"/>
    <property type="match status" value="1"/>
</dbReference>
<dbReference type="PANTHER" id="PTHR10997">
    <property type="entry name" value="IMPORTIN-7, 8, 11"/>
    <property type="match status" value="1"/>
</dbReference>